<name>A0A2T2YB85_9BACT</name>
<proteinExistence type="predicted"/>
<evidence type="ECO:0000313" key="2">
    <source>
        <dbReference type="Proteomes" id="UP000240357"/>
    </source>
</evidence>
<protein>
    <recommendedName>
        <fullName evidence="3">DUF4440 domain-containing protein</fullName>
    </recommendedName>
</protein>
<evidence type="ECO:0008006" key="3">
    <source>
        <dbReference type="Google" id="ProtNLM"/>
    </source>
</evidence>
<dbReference type="InterPro" id="IPR032710">
    <property type="entry name" value="NTF2-like_dom_sf"/>
</dbReference>
<sequence>MKKSFYLFLHLLITGFYTQAQVKVQEVINAERSFAKMAITQDTRAAFLANMSENSLLENKGKLEKGRPIYQNLPPDTTGKLIWDPAVASISASGDLGYTSGPYKYQVKGKDVAFGDFATVWEKQPDGQWKFVIDLGNSHASTATTWKLNDVKTIAPALVKSRKKEEADLIKIDQNLAAKIQPGSAAGYQEVLHPEARILRRGKAPYISEVEKQALFAENTNLKFTPEGFKLAAAQDLGVVYGSCFVVRSDAGANAEQKGVYMHVWRKDPVKGWQLLHESISVHPPAPSGEQKPSN</sequence>
<comment type="caution">
    <text evidence="1">The sequence shown here is derived from an EMBL/GenBank/DDBJ whole genome shotgun (WGS) entry which is preliminary data.</text>
</comment>
<keyword evidence="2" id="KW-1185">Reference proteome</keyword>
<organism evidence="1 2">
    <name type="scientific">Adhaeribacter arboris</name>
    <dbReference type="NCBI Taxonomy" id="2072846"/>
    <lineage>
        <taxon>Bacteria</taxon>
        <taxon>Pseudomonadati</taxon>
        <taxon>Bacteroidota</taxon>
        <taxon>Cytophagia</taxon>
        <taxon>Cytophagales</taxon>
        <taxon>Hymenobacteraceae</taxon>
        <taxon>Adhaeribacter</taxon>
    </lineage>
</organism>
<reference evidence="1 2" key="1">
    <citation type="submission" date="2018-03" db="EMBL/GenBank/DDBJ databases">
        <title>Adhaeribacter sp. HMF7605 Genome sequencing and assembly.</title>
        <authorList>
            <person name="Kang H."/>
            <person name="Kang J."/>
            <person name="Cha I."/>
            <person name="Kim H."/>
            <person name="Joh K."/>
        </authorList>
    </citation>
    <scope>NUCLEOTIDE SEQUENCE [LARGE SCALE GENOMIC DNA]</scope>
    <source>
        <strain evidence="1 2">HMF7605</strain>
    </source>
</reference>
<dbReference type="SUPFAM" id="SSF54427">
    <property type="entry name" value="NTF2-like"/>
    <property type="match status" value="2"/>
</dbReference>
<dbReference type="Proteomes" id="UP000240357">
    <property type="component" value="Unassembled WGS sequence"/>
</dbReference>
<gene>
    <name evidence="1" type="ORF">AHMF7605_04135</name>
</gene>
<dbReference type="EMBL" id="PYFT01000001">
    <property type="protein sequence ID" value="PSR52767.1"/>
    <property type="molecule type" value="Genomic_DNA"/>
</dbReference>
<accession>A0A2T2YB85</accession>
<dbReference type="RefSeq" id="WP_106926719.1">
    <property type="nucleotide sequence ID" value="NZ_PYFT01000001.1"/>
</dbReference>
<dbReference type="Gene3D" id="3.10.450.50">
    <property type="match status" value="2"/>
</dbReference>
<dbReference type="OrthoDB" id="1119084at2"/>
<evidence type="ECO:0000313" key="1">
    <source>
        <dbReference type="EMBL" id="PSR52767.1"/>
    </source>
</evidence>
<dbReference type="AlphaFoldDB" id="A0A2T2YB85"/>